<organism evidence="2 3">
    <name type="scientific">Telmatospirillum siberiense</name>
    <dbReference type="NCBI Taxonomy" id="382514"/>
    <lineage>
        <taxon>Bacteria</taxon>
        <taxon>Pseudomonadati</taxon>
        <taxon>Pseudomonadota</taxon>
        <taxon>Alphaproteobacteria</taxon>
        <taxon>Rhodospirillales</taxon>
        <taxon>Rhodospirillaceae</taxon>
        <taxon>Telmatospirillum</taxon>
    </lineage>
</organism>
<gene>
    <name evidence="2" type="ORF">CWS72_05845</name>
</gene>
<evidence type="ECO:0000259" key="1">
    <source>
        <dbReference type="Pfam" id="PF04101"/>
    </source>
</evidence>
<proteinExistence type="predicted"/>
<dbReference type="SUPFAM" id="SSF53756">
    <property type="entry name" value="UDP-Glycosyltransferase/glycogen phosphorylase"/>
    <property type="match status" value="1"/>
</dbReference>
<dbReference type="InterPro" id="IPR053205">
    <property type="entry name" value="GHMP_kinase_L-arabinokinase"/>
</dbReference>
<reference evidence="3" key="1">
    <citation type="submission" date="2017-12" db="EMBL/GenBank/DDBJ databases">
        <title>Draft genome sequence of Telmatospirillum siberiense 26-4b1T, an acidotolerant peatland alphaproteobacterium potentially involved in sulfur cycling.</title>
        <authorList>
            <person name="Hausmann B."/>
            <person name="Pjevac P."/>
            <person name="Schreck K."/>
            <person name="Herbold C.W."/>
            <person name="Daims H."/>
            <person name="Wagner M."/>
            <person name="Pester M."/>
            <person name="Loy A."/>
        </authorList>
    </citation>
    <scope>NUCLEOTIDE SEQUENCE [LARGE SCALE GENOMIC DNA]</scope>
    <source>
        <strain evidence="3">26-4b1</strain>
    </source>
</reference>
<name>A0A2N3PYV5_9PROT</name>
<dbReference type="GO" id="GO:0016758">
    <property type="term" value="F:hexosyltransferase activity"/>
    <property type="evidence" value="ECO:0007669"/>
    <property type="project" value="InterPro"/>
</dbReference>
<dbReference type="InterPro" id="IPR007235">
    <property type="entry name" value="Glyco_trans_28_C"/>
</dbReference>
<comment type="caution">
    <text evidence="2">The sequence shown here is derived from an EMBL/GenBank/DDBJ whole genome shotgun (WGS) entry which is preliminary data.</text>
</comment>
<sequence length="390" mass="42492">MKVSVAADIFLRPAPGERSIWALSDRVPHLLVALTAHGFGHAAMTAPVVNALADKLPAFRLTLQSNHPKDFLSERFKVPFERIPGDDDFGLMMLSATRIDLNETAEAYRRLHDRLEAAVGQQADRMRDLGVDFVLSNIGYVPLLAAQKAGIPAMALSCLNWADIYGHYFSHRPEAAAVQADMLAGYRSAATFLQPAPAMPMPRLSNGRPIGPIAAIAGGDRTAIRRHLGVEAGMRLGLIAFGGVESGLALRNWPRLEGWRWLIAENPEGHPDMVVLNRAELDFTDALGSSDVVVTKPGYGTFSEAAVNGVPVLFVPRPDWPENPHLVDWLTERGKCLPIRADDLLNPDILKKQLHMLFSCRARPLVMPDGAEEGAVALCGALRVTGCLRK</sequence>
<evidence type="ECO:0000313" key="3">
    <source>
        <dbReference type="Proteomes" id="UP000233293"/>
    </source>
</evidence>
<feature type="domain" description="Glycosyl transferase family 28 C-terminal" evidence="1">
    <location>
        <begin position="284"/>
        <end position="366"/>
    </location>
</feature>
<protein>
    <recommendedName>
        <fullName evidence="1">Glycosyl transferase family 28 C-terminal domain-containing protein</fullName>
    </recommendedName>
</protein>
<accession>A0A2N3PYV5</accession>
<dbReference type="AlphaFoldDB" id="A0A2N3PYV5"/>
<dbReference type="PANTHER" id="PTHR38134:SF2">
    <property type="entry name" value="GALACTOKINASE"/>
    <property type="match status" value="1"/>
</dbReference>
<dbReference type="Proteomes" id="UP000233293">
    <property type="component" value="Unassembled WGS sequence"/>
</dbReference>
<dbReference type="PANTHER" id="PTHR38134">
    <property type="entry name" value="SLR1395 PROTEIN"/>
    <property type="match status" value="1"/>
</dbReference>
<dbReference type="Gene3D" id="3.40.50.2000">
    <property type="entry name" value="Glycogen Phosphorylase B"/>
    <property type="match status" value="1"/>
</dbReference>
<dbReference type="EMBL" id="PIUM01000004">
    <property type="protein sequence ID" value="PKU25583.1"/>
    <property type="molecule type" value="Genomic_DNA"/>
</dbReference>
<dbReference type="Pfam" id="PF04101">
    <property type="entry name" value="Glyco_tran_28_C"/>
    <property type="match status" value="1"/>
</dbReference>
<keyword evidence="3" id="KW-1185">Reference proteome</keyword>
<evidence type="ECO:0000313" key="2">
    <source>
        <dbReference type="EMBL" id="PKU25583.1"/>
    </source>
</evidence>